<name>A0ACD6BAF1_9CAUD</name>
<reference evidence="2" key="2">
    <citation type="journal article" date="2021" name="bioRxiv">
        <title>Structure of Vibrio phage XM1, a simple contractile DNA injection machine.</title>
        <authorList>
            <person name="Wang Z."/>
            <person name="Fokine A."/>
            <person name="Guo X."/>
            <person name="Jiang W."/>
            <person name="Rossmann M.G."/>
            <person name="Kuhn R.J."/>
            <person name="Luo Z.H."/>
            <person name="Klose T."/>
        </authorList>
    </citation>
    <scope>STRUCTURE BY ELECTRON MICROSCOPY (3.20 ANGSTROMS) OF 1-160</scope>
</reference>
<evidence type="ECO:0000313" key="1">
    <source>
        <dbReference type="EMBL" id="QMP81723.1"/>
    </source>
</evidence>
<dbReference type="PDB" id="7KMX">
    <property type="method" value="EM"/>
    <property type="resolution" value="3.20 A"/>
    <property type="chains" value="a/b/c/d/e/f/g=1-160"/>
</dbReference>
<sequence length="160" mass="16812">MAFNNAVLQEVSDLPAGEVIKASPHNVSAFEVFQNGLIEGRFVKFDAGSIDILDASATPTIAGIAKRKVTGEIGPGVYSTSGIEIDQVAEVINFGFATVTVQDAAAPSKYDPVYAINLDSAEAGKATENSGATGALAVADCVFWEQKAANVWLVRMNKFL</sequence>
<organism evidence="1">
    <name type="scientific">Vibrio phage XM1</name>
    <dbReference type="NCBI Taxonomy" id="2748688"/>
    <lineage>
        <taxon>Viruses</taxon>
        <taxon>Duplodnaviria</taxon>
        <taxon>Heunggongvirae</taxon>
        <taxon>Uroviricota</taxon>
        <taxon>Caudoviricetes</taxon>
    </lineage>
</organism>
<accession>A0A7D7FKF5</accession>
<evidence type="ECO:0007829" key="2">
    <source>
        <dbReference type="PDB" id="7KMX"/>
    </source>
</evidence>
<proteinExistence type="evidence at protein level"/>
<accession>A0ACD6BAF1</accession>
<reference evidence="1" key="1">
    <citation type="submission" date="2020-07" db="EMBL/GenBank/DDBJ databases">
        <authorList>
            <person name="Luo Z.-H."/>
            <person name="Xu W."/>
            <person name="Zhang K."/>
            <person name="Guo X."/>
            <person name="Chen M."/>
            <person name="Wang Z."/>
        </authorList>
    </citation>
    <scope>NUCLEOTIDE SEQUENCE</scope>
</reference>
<keyword evidence="2" id="KW-0002">3D-structure</keyword>
<protein>
    <submittedName>
        <fullName evidence="1">Uncharacterized protein</fullName>
    </submittedName>
</protein>
<dbReference type="EMBL" id="MT720689">
    <property type="protein sequence ID" value="QMP81723.1"/>
    <property type="molecule type" value="Genomic_DNA"/>
</dbReference>